<comment type="caution">
    <text evidence="1">The sequence shown here is derived from an EMBL/GenBank/DDBJ whole genome shotgun (WGS) entry which is preliminary data.</text>
</comment>
<accession>A0A0F9PBS8</accession>
<dbReference type="AlphaFoldDB" id="A0A0F9PBS8"/>
<dbReference type="EMBL" id="LAZR01003102">
    <property type="protein sequence ID" value="KKN21982.1"/>
    <property type="molecule type" value="Genomic_DNA"/>
</dbReference>
<reference evidence="1" key="1">
    <citation type="journal article" date="2015" name="Nature">
        <title>Complex archaea that bridge the gap between prokaryotes and eukaryotes.</title>
        <authorList>
            <person name="Spang A."/>
            <person name="Saw J.H."/>
            <person name="Jorgensen S.L."/>
            <person name="Zaremba-Niedzwiedzka K."/>
            <person name="Martijn J."/>
            <person name="Lind A.E."/>
            <person name="van Eijk R."/>
            <person name="Schleper C."/>
            <person name="Guy L."/>
            <person name="Ettema T.J."/>
        </authorList>
    </citation>
    <scope>NUCLEOTIDE SEQUENCE</scope>
</reference>
<proteinExistence type="predicted"/>
<name>A0A0F9PBS8_9ZZZZ</name>
<evidence type="ECO:0000313" key="1">
    <source>
        <dbReference type="EMBL" id="KKN21982.1"/>
    </source>
</evidence>
<gene>
    <name evidence="1" type="ORF">LCGC14_0919870</name>
</gene>
<protein>
    <submittedName>
        <fullName evidence="1">Uncharacterized protein</fullName>
    </submittedName>
</protein>
<organism evidence="1">
    <name type="scientific">marine sediment metagenome</name>
    <dbReference type="NCBI Taxonomy" id="412755"/>
    <lineage>
        <taxon>unclassified sequences</taxon>
        <taxon>metagenomes</taxon>
        <taxon>ecological metagenomes</taxon>
    </lineage>
</organism>
<sequence>MHCGLTLDRPVPLTVVICEGCVRGKRGHDQRVQDSYTELATRRATDVNPFTRD</sequence>